<evidence type="ECO:0000313" key="1">
    <source>
        <dbReference type="EMBL" id="GKT46534.1"/>
    </source>
</evidence>
<dbReference type="GeneID" id="73327517"/>
<evidence type="ECO:0000313" key="2">
    <source>
        <dbReference type="Proteomes" id="UP001055115"/>
    </source>
</evidence>
<name>A0AA37P7Z8_9PEZI</name>
<sequence>MTGHPSETPPSTQMLRQNGRIIRYVKGDKLFLYENYKLELPRQDKRTEEIDIVNDFCENNFPATESSTAELLRFSHSPSTIEFLQTVLGELGRKLCEAMTATSELREAIETLDGAICSIAPYDYAMFMVGQEVPPEDEDWHGICREAREQAHE</sequence>
<organism evidence="1 2">
    <name type="scientific">Colletotrichum spaethianum</name>
    <dbReference type="NCBI Taxonomy" id="700344"/>
    <lineage>
        <taxon>Eukaryota</taxon>
        <taxon>Fungi</taxon>
        <taxon>Dikarya</taxon>
        <taxon>Ascomycota</taxon>
        <taxon>Pezizomycotina</taxon>
        <taxon>Sordariomycetes</taxon>
        <taxon>Hypocreomycetidae</taxon>
        <taxon>Glomerellales</taxon>
        <taxon>Glomerellaceae</taxon>
        <taxon>Colletotrichum</taxon>
        <taxon>Colletotrichum spaethianum species complex</taxon>
    </lineage>
</organism>
<proteinExistence type="predicted"/>
<accession>A0AA37P7Z8</accession>
<dbReference type="Proteomes" id="UP001055115">
    <property type="component" value="Unassembled WGS sequence"/>
</dbReference>
<dbReference type="RefSeq" id="XP_049128884.1">
    <property type="nucleotide sequence ID" value="XM_049272927.1"/>
</dbReference>
<comment type="caution">
    <text evidence="1">The sequence shown here is derived from an EMBL/GenBank/DDBJ whole genome shotgun (WGS) entry which is preliminary data.</text>
</comment>
<reference evidence="1 2" key="1">
    <citation type="submission" date="2022-03" db="EMBL/GenBank/DDBJ databases">
        <title>Genome data of Colletotrichum spp.</title>
        <authorList>
            <person name="Utami Y.D."/>
            <person name="Hiruma K."/>
        </authorList>
    </citation>
    <scope>NUCLEOTIDE SEQUENCE [LARGE SCALE GENOMIC DNA]</scope>
    <source>
        <strain evidence="1 2">MAFF 239500</strain>
    </source>
</reference>
<gene>
    <name evidence="1" type="ORF">ColSpa_06715</name>
</gene>
<protein>
    <submittedName>
        <fullName evidence="1">Uncharacterized protein</fullName>
    </submittedName>
</protein>
<dbReference type="AlphaFoldDB" id="A0AA37P7Z8"/>
<dbReference type="EMBL" id="BQXU01000016">
    <property type="protein sequence ID" value="GKT46534.1"/>
    <property type="molecule type" value="Genomic_DNA"/>
</dbReference>
<keyword evidence="2" id="KW-1185">Reference proteome</keyword>